<dbReference type="Proteomes" id="UP000827261">
    <property type="component" value="Segment"/>
</dbReference>
<dbReference type="EMBL" id="MZ326861">
    <property type="protein sequence ID" value="QYW02281.1"/>
    <property type="molecule type" value="Genomic_DNA"/>
</dbReference>
<evidence type="ECO:0000313" key="2">
    <source>
        <dbReference type="Proteomes" id="UP000827261"/>
    </source>
</evidence>
<accession>A0AAE7WML8</accession>
<sequence>MNWLLQTRSIKLSLLALILICVSGCETLRKEPAYINVKPKLEPLNSVLLQSMQPDSTPLLKKGERWNKSTGQLLDSVTLQSKP</sequence>
<keyword evidence="2" id="KW-1185">Reference proteome</keyword>
<name>A0AAE7WML8_9CAUD</name>
<evidence type="ECO:0000313" key="1">
    <source>
        <dbReference type="EMBL" id="QYW02281.1"/>
    </source>
</evidence>
<protein>
    <submittedName>
        <fullName evidence="1">O-spanin</fullName>
    </submittedName>
</protein>
<organism evidence="1 2">
    <name type="scientific">Stenotrophomonas phage Philippe</name>
    <dbReference type="NCBI Taxonomy" id="2859655"/>
    <lineage>
        <taxon>Viruses</taxon>
        <taxon>Duplodnaviria</taxon>
        <taxon>Heunggongvirae</taxon>
        <taxon>Uroviricota</taxon>
        <taxon>Caudoviricetes</taxon>
        <taxon>Schitoviridae</taxon>
        <taxon>Philippevirus</taxon>
        <taxon>Philippevirus philippe</taxon>
    </lineage>
</organism>
<reference evidence="1" key="1">
    <citation type="submission" date="2021-06" db="EMBL/GenBank/DDBJ databases">
        <title>Complete genome sequence of Stenotrophomonas maltophilia phage Philippe.</title>
        <authorList>
            <person name="Vallavanatt I."/>
            <person name="Bartz M."/>
            <person name="Clark J."/>
            <person name="Burrowes B."/>
            <person name="Liu M."/>
            <person name="Gill J."/>
        </authorList>
    </citation>
    <scope>NUCLEOTIDE SEQUENCE</scope>
</reference>
<gene>
    <name evidence="1" type="ORF">CPT_Philippe_088</name>
</gene>
<proteinExistence type="predicted"/>